<sequence length="403" mass="44651">MAQVNVSAGGGGLGLLSRFNNGNAPLLYIAAEEAEEDFDQTTIQLWKEEGFLVEYLPYLGTEKEFAADLHQISAKKGLGDYFAVLAFGDAAAVCLEVFRKNTPKLCALVAYYPTSIPDPHSTFPISTRVVVHLAGSEVGVTRNPQVLGIQGKRRTITKRINGAIGVGGRLQLAYPSYTYANAGPGFAEHDLPEYDKVSERLAWTRSLDAMRKGFRLEVELEKVWEEHLDYEFKHKDAAKTIATMVSNPYVNHIPTLTGGIGREDLFKFYEEFFIPSNPPSLSTRLVSRTVGVDKVVDEMIISFKHTCEVDWMLPGVPPTDKDVEVALVSVVKLRGGKLCHEHIYWDQASVLVQVGLLDPKMVPQKFKDRGLERLPVSGKEAALKVVDEDSIPSNLLILDWDGE</sequence>
<evidence type="ECO:0000313" key="3">
    <source>
        <dbReference type="RefSeq" id="XP_033536503.1"/>
    </source>
</evidence>
<dbReference type="PANTHER" id="PTHR38436:SF3">
    <property type="entry name" value="CARBOXYMETHYLENEBUTENOLIDASE-RELATED"/>
    <property type="match status" value="1"/>
</dbReference>
<reference evidence="3" key="2">
    <citation type="submission" date="2020-04" db="EMBL/GenBank/DDBJ databases">
        <authorList>
            <consortium name="NCBI Genome Project"/>
        </authorList>
    </citation>
    <scope>NUCLEOTIDE SEQUENCE</scope>
    <source>
        <strain evidence="3">CBS 781.70</strain>
    </source>
</reference>
<protein>
    <submittedName>
        <fullName evidence="1 3">Dienelactone hydrolase</fullName>
    </submittedName>
</protein>
<dbReference type="SUPFAM" id="SSF54427">
    <property type="entry name" value="NTF2-like"/>
    <property type="match status" value="1"/>
</dbReference>
<dbReference type="RefSeq" id="XP_033536503.1">
    <property type="nucleotide sequence ID" value="XM_033677408.1"/>
</dbReference>
<dbReference type="GO" id="GO:0030638">
    <property type="term" value="P:polyketide metabolic process"/>
    <property type="evidence" value="ECO:0007669"/>
    <property type="project" value="InterPro"/>
</dbReference>
<dbReference type="EMBL" id="ML975152">
    <property type="protein sequence ID" value="KAF1814872.1"/>
    <property type="molecule type" value="Genomic_DNA"/>
</dbReference>
<name>A0A6G1GA47_9PEZI</name>
<dbReference type="InterPro" id="IPR032710">
    <property type="entry name" value="NTF2-like_dom_sf"/>
</dbReference>
<keyword evidence="1 3" id="KW-0378">Hydrolase</keyword>
<dbReference type="Proteomes" id="UP000504638">
    <property type="component" value="Unplaced"/>
</dbReference>
<reference evidence="1 3" key="1">
    <citation type="submission" date="2020-01" db="EMBL/GenBank/DDBJ databases">
        <authorList>
            <consortium name="DOE Joint Genome Institute"/>
            <person name="Haridas S."/>
            <person name="Albert R."/>
            <person name="Binder M."/>
            <person name="Bloem J."/>
            <person name="Labutti K."/>
            <person name="Salamov A."/>
            <person name="Andreopoulos B."/>
            <person name="Baker S.E."/>
            <person name="Barry K."/>
            <person name="Bills G."/>
            <person name="Bluhm B.H."/>
            <person name="Cannon C."/>
            <person name="Castanera R."/>
            <person name="Culley D.E."/>
            <person name="Daum C."/>
            <person name="Ezra D."/>
            <person name="Gonzalez J.B."/>
            <person name="Henrissat B."/>
            <person name="Kuo A."/>
            <person name="Liang C."/>
            <person name="Lipzen A."/>
            <person name="Lutzoni F."/>
            <person name="Magnuson J."/>
            <person name="Mondo S."/>
            <person name="Nolan M."/>
            <person name="Ohm R."/>
            <person name="Pangilinan J."/>
            <person name="Park H.-J."/>
            <person name="Ramirez L."/>
            <person name="Alfaro M."/>
            <person name="Sun H."/>
            <person name="Tritt A."/>
            <person name="Yoshinaga Y."/>
            <person name="Zwiers L.-H."/>
            <person name="Turgeon B.G."/>
            <person name="Goodwin S.B."/>
            <person name="Spatafora J.W."/>
            <person name="Crous P.W."/>
            <person name="Grigoriev I.V."/>
        </authorList>
    </citation>
    <scope>NUCLEOTIDE SEQUENCE</scope>
    <source>
        <strain evidence="1 3">CBS 781.70</strain>
    </source>
</reference>
<gene>
    <name evidence="1 3" type="ORF">P152DRAFT_430929</name>
</gene>
<keyword evidence="2" id="KW-1185">Reference proteome</keyword>
<dbReference type="GO" id="GO:0016787">
    <property type="term" value="F:hydrolase activity"/>
    <property type="evidence" value="ECO:0007669"/>
    <property type="project" value="UniProtKB-KW"/>
</dbReference>
<dbReference type="PANTHER" id="PTHR38436">
    <property type="entry name" value="POLYKETIDE CYCLASE SNOAL-LIKE DOMAIN"/>
    <property type="match status" value="1"/>
</dbReference>
<reference evidence="3" key="3">
    <citation type="submission" date="2025-04" db="UniProtKB">
        <authorList>
            <consortium name="RefSeq"/>
        </authorList>
    </citation>
    <scope>IDENTIFICATION</scope>
    <source>
        <strain evidence="3">CBS 781.70</strain>
    </source>
</reference>
<dbReference type="GeneID" id="54417978"/>
<accession>A0A6G1GA47</accession>
<organism evidence="1">
    <name type="scientific">Eremomyces bilateralis CBS 781.70</name>
    <dbReference type="NCBI Taxonomy" id="1392243"/>
    <lineage>
        <taxon>Eukaryota</taxon>
        <taxon>Fungi</taxon>
        <taxon>Dikarya</taxon>
        <taxon>Ascomycota</taxon>
        <taxon>Pezizomycotina</taxon>
        <taxon>Dothideomycetes</taxon>
        <taxon>Dothideomycetes incertae sedis</taxon>
        <taxon>Eremomycetales</taxon>
        <taxon>Eremomycetaceae</taxon>
        <taxon>Eremomyces</taxon>
    </lineage>
</organism>
<dbReference type="AlphaFoldDB" id="A0A6G1GA47"/>
<dbReference type="OrthoDB" id="5440at2759"/>
<evidence type="ECO:0000313" key="2">
    <source>
        <dbReference type="Proteomes" id="UP000504638"/>
    </source>
</evidence>
<dbReference type="Gene3D" id="3.10.450.50">
    <property type="match status" value="1"/>
</dbReference>
<dbReference type="InterPro" id="IPR009959">
    <property type="entry name" value="Cyclase_SnoaL-like"/>
</dbReference>
<evidence type="ECO:0000313" key="1">
    <source>
        <dbReference type="EMBL" id="KAF1814872.1"/>
    </source>
</evidence>
<proteinExistence type="predicted"/>